<feature type="modified residue" description="N6-(pyridoxal phosphate)lysine" evidence="3">
    <location>
        <position position="187"/>
    </location>
</feature>
<sequence>MHPTEFRIPFNKPALVGPELEYIRQAIAAGQLAGNGLFTKRCQEFFESEYTIHRALLTHSGTAALEMAALLLNLQPGDEVIVPSFTFTSTANAFVLRGVRVVFADSSPTHPNVDVSRLASLITPRTRAVVPVHYAGVACDMAALAALAQAHSLAIVEDAAQAVESYYHQQRLGTFGCLSAFSFHETKNLIAGEGGLLAINDPALARRAEIIWEKGTNRAAFYRGETARYQWVDVGSSFLPSEMTAAYLWAQLEQRQVLQQRRLAQWRQYAEALAPLQALGVELPIIPDYAQQHNGHIFYLICRTAAEQQALLAYLHQLGILAVFHYQTLHDSPYYQAQHDGRPLPHAHRYATQLVRLPLYFDLSAAEQAYVIDAVLAFYQR</sequence>
<dbReference type="EC" id="2.6.1.59" evidence="5"/>
<gene>
    <name evidence="5" type="primary">rffA</name>
    <name evidence="5" type="synonym">fcnA</name>
    <name evidence="5" type="synonym">wecE</name>
    <name evidence="5" type="ORF">FY528_06060</name>
</gene>
<dbReference type="InterPro" id="IPR012749">
    <property type="entry name" value="WecE-like"/>
</dbReference>
<dbReference type="GO" id="GO:0019180">
    <property type="term" value="F:dTDP-4-amino-4,6-dideoxygalactose transaminase activity"/>
    <property type="evidence" value="ECO:0007669"/>
    <property type="project" value="UniProtKB-EC"/>
</dbReference>
<feature type="active site" description="Proton acceptor" evidence="2">
    <location>
        <position position="187"/>
    </location>
</feature>
<comment type="caution">
    <text evidence="5">The sequence shown here is derived from an EMBL/GenBank/DDBJ whole genome shotgun (WGS) entry which is preliminary data.</text>
</comment>
<dbReference type="PANTHER" id="PTHR30244">
    <property type="entry name" value="TRANSAMINASE"/>
    <property type="match status" value="1"/>
</dbReference>
<dbReference type="NCBIfam" id="TIGR02379">
    <property type="entry name" value="ECA_wecE"/>
    <property type="match status" value="1"/>
</dbReference>
<comment type="similarity">
    <text evidence="1 4">Belongs to the DegT/DnrJ/EryC1 family.</text>
</comment>
<dbReference type="Pfam" id="PF01041">
    <property type="entry name" value="DegT_DnrJ_EryC1"/>
    <property type="match status" value="1"/>
</dbReference>
<dbReference type="GO" id="GO:0000271">
    <property type="term" value="P:polysaccharide biosynthetic process"/>
    <property type="evidence" value="ECO:0007669"/>
    <property type="project" value="TreeGrafter"/>
</dbReference>
<protein>
    <submittedName>
        <fullName evidence="5">dTDP-4-amino-4,6-dideoxygalactose transaminase</fullName>
        <ecNumber evidence="5">2.6.1.59</ecNumber>
    </submittedName>
</protein>
<dbReference type="EMBL" id="VTHL01000004">
    <property type="protein sequence ID" value="TYZ11914.1"/>
    <property type="molecule type" value="Genomic_DNA"/>
</dbReference>
<proteinExistence type="inferred from homology"/>
<keyword evidence="3 4" id="KW-0663">Pyridoxal phosphate</keyword>
<evidence type="ECO:0000256" key="3">
    <source>
        <dbReference type="PIRSR" id="PIRSR000390-2"/>
    </source>
</evidence>
<evidence type="ECO:0000313" key="5">
    <source>
        <dbReference type="EMBL" id="TYZ11914.1"/>
    </source>
</evidence>
<dbReference type="Proteomes" id="UP000322791">
    <property type="component" value="Unassembled WGS sequence"/>
</dbReference>
<keyword evidence="6" id="KW-1185">Reference proteome</keyword>
<dbReference type="PANTHER" id="PTHR30244:SF34">
    <property type="entry name" value="DTDP-4-AMINO-4,6-DIDEOXYGALACTOSE TRANSAMINASE"/>
    <property type="match status" value="1"/>
</dbReference>
<dbReference type="InterPro" id="IPR000653">
    <property type="entry name" value="DegT/StrS_aminotransferase"/>
</dbReference>
<dbReference type="GO" id="GO:0030170">
    <property type="term" value="F:pyridoxal phosphate binding"/>
    <property type="evidence" value="ECO:0007669"/>
    <property type="project" value="TreeGrafter"/>
</dbReference>
<dbReference type="Gene3D" id="3.40.640.10">
    <property type="entry name" value="Type I PLP-dependent aspartate aminotransferase-like (Major domain)"/>
    <property type="match status" value="1"/>
</dbReference>
<keyword evidence="5" id="KW-0032">Aminotransferase</keyword>
<evidence type="ECO:0000256" key="2">
    <source>
        <dbReference type="PIRSR" id="PIRSR000390-1"/>
    </source>
</evidence>
<dbReference type="RefSeq" id="WP_149070094.1">
    <property type="nucleotide sequence ID" value="NZ_VTHL01000004.1"/>
</dbReference>
<keyword evidence="5" id="KW-0808">Transferase</keyword>
<evidence type="ECO:0000313" key="6">
    <source>
        <dbReference type="Proteomes" id="UP000322791"/>
    </source>
</evidence>
<dbReference type="AlphaFoldDB" id="A0A5D6VBH1"/>
<organism evidence="5 6">
    <name type="scientific">Hymenobacter lutimineralis</name>
    <dbReference type="NCBI Taxonomy" id="2606448"/>
    <lineage>
        <taxon>Bacteria</taxon>
        <taxon>Pseudomonadati</taxon>
        <taxon>Bacteroidota</taxon>
        <taxon>Cytophagia</taxon>
        <taxon>Cytophagales</taxon>
        <taxon>Hymenobacteraceae</taxon>
        <taxon>Hymenobacter</taxon>
    </lineage>
</organism>
<dbReference type="InterPro" id="IPR015424">
    <property type="entry name" value="PyrdxlP-dep_Trfase"/>
</dbReference>
<accession>A0A5D6VBH1</accession>
<name>A0A5D6VBH1_9BACT</name>
<dbReference type="SUPFAM" id="SSF53383">
    <property type="entry name" value="PLP-dependent transferases"/>
    <property type="match status" value="1"/>
</dbReference>
<dbReference type="InterPro" id="IPR015421">
    <property type="entry name" value="PyrdxlP-dep_Trfase_major"/>
</dbReference>
<reference evidence="5 6" key="1">
    <citation type="submission" date="2019-08" db="EMBL/GenBank/DDBJ databases">
        <authorList>
            <person name="Seo M.-J."/>
        </authorList>
    </citation>
    <scope>NUCLEOTIDE SEQUENCE [LARGE SCALE GENOMIC DNA]</scope>
    <source>
        <strain evidence="5 6">KIGAM108</strain>
    </source>
</reference>
<evidence type="ECO:0000256" key="1">
    <source>
        <dbReference type="ARBA" id="ARBA00037999"/>
    </source>
</evidence>
<evidence type="ECO:0000256" key="4">
    <source>
        <dbReference type="RuleBase" id="RU004508"/>
    </source>
</evidence>
<dbReference type="PIRSF" id="PIRSF000390">
    <property type="entry name" value="PLP_StrS"/>
    <property type="match status" value="1"/>
</dbReference>
<dbReference type="NCBIfam" id="NF008687">
    <property type="entry name" value="PRK11706.1"/>
    <property type="match status" value="1"/>
</dbReference>